<evidence type="ECO:0000256" key="1">
    <source>
        <dbReference type="ARBA" id="ARBA00022737"/>
    </source>
</evidence>
<dbReference type="PRINTS" id="PR00633">
    <property type="entry name" value="RCCNDNSATION"/>
</dbReference>
<dbReference type="PANTHER" id="PTHR22870:SF382">
    <property type="entry name" value="REGULATOR OF CHROMOSOME CONDENSATION (RCC1) FAMILY PROTEIN"/>
    <property type="match status" value="1"/>
</dbReference>
<dbReference type="PROSITE" id="PS00626">
    <property type="entry name" value="RCC1_2"/>
    <property type="match status" value="3"/>
</dbReference>
<evidence type="ECO:0000256" key="3">
    <source>
        <dbReference type="SAM" id="MobiDB-lite"/>
    </source>
</evidence>
<dbReference type="AlphaFoldDB" id="A0A5N5L9F1"/>
<dbReference type="Pfam" id="PF25390">
    <property type="entry name" value="WD40_RLD"/>
    <property type="match status" value="1"/>
</dbReference>
<organism evidence="5 6">
    <name type="scientific">Salix brachista</name>
    <dbReference type="NCBI Taxonomy" id="2182728"/>
    <lineage>
        <taxon>Eukaryota</taxon>
        <taxon>Viridiplantae</taxon>
        <taxon>Streptophyta</taxon>
        <taxon>Embryophyta</taxon>
        <taxon>Tracheophyta</taxon>
        <taxon>Spermatophyta</taxon>
        <taxon>Magnoliopsida</taxon>
        <taxon>eudicotyledons</taxon>
        <taxon>Gunneridae</taxon>
        <taxon>Pentapetalae</taxon>
        <taxon>rosids</taxon>
        <taxon>fabids</taxon>
        <taxon>Malpighiales</taxon>
        <taxon>Salicaceae</taxon>
        <taxon>Saliceae</taxon>
        <taxon>Salix</taxon>
    </lineage>
</organism>
<name>A0A5N5L9F1_9ROSI</name>
<evidence type="ECO:0000256" key="2">
    <source>
        <dbReference type="PROSITE-ProRule" id="PRU00235"/>
    </source>
</evidence>
<feature type="repeat" description="RCC1" evidence="2">
    <location>
        <begin position="251"/>
        <end position="329"/>
    </location>
</feature>
<reference evidence="6" key="1">
    <citation type="journal article" date="2019" name="Gigascience">
        <title>De novo genome assembly of the endangered Acer yangbiense, a plant species with extremely small populations endemic to Yunnan Province, China.</title>
        <authorList>
            <person name="Yang J."/>
            <person name="Wariss H.M."/>
            <person name="Tao L."/>
            <person name="Zhang R."/>
            <person name="Yun Q."/>
            <person name="Hollingsworth P."/>
            <person name="Dao Z."/>
            <person name="Luo G."/>
            <person name="Guo H."/>
            <person name="Ma Y."/>
            <person name="Sun W."/>
        </authorList>
    </citation>
    <scope>NUCLEOTIDE SEQUENCE [LARGE SCALE GENOMIC DNA]</scope>
    <source>
        <strain evidence="6">cv. br00</strain>
    </source>
</reference>
<keyword evidence="6" id="KW-1185">Reference proteome</keyword>
<evidence type="ECO:0000259" key="4">
    <source>
        <dbReference type="Pfam" id="PF25390"/>
    </source>
</evidence>
<feature type="repeat" description="RCC1" evidence="2">
    <location>
        <begin position="462"/>
        <end position="512"/>
    </location>
</feature>
<feature type="region of interest" description="Disordered" evidence="3">
    <location>
        <begin position="171"/>
        <end position="216"/>
    </location>
</feature>
<keyword evidence="1" id="KW-0677">Repeat</keyword>
<feature type="domain" description="RCC1-like" evidence="4">
    <location>
        <begin position="109"/>
        <end position="507"/>
    </location>
</feature>
<feature type="repeat" description="RCC1" evidence="2">
    <location>
        <begin position="393"/>
        <end position="461"/>
    </location>
</feature>
<evidence type="ECO:0000313" key="6">
    <source>
        <dbReference type="Proteomes" id="UP000326939"/>
    </source>
</evidence>
<dbReference type="Proteomes" id="UP000326939">
    <property type="component" value="Chromosome 10"/>
</dbReference>
<dbReference type="PANTHER" id="PTHR22870">
    <property type="entry name" value="REGULATOR OF CHROMOSOME CONDENSATION"/>
    <property type="match status" value="1"/>
</dbReference>
<gene>
    <name evidence="5" type="ORF">DKX38_016304</name>
</gene>
<dbReference type="Gene3D" id="2.130.10.30">
    <property type="entry name" value="Regulator of chromosome condensation 1/beta-lactamase-inhibitor protein II"/>
    <property type="match status" value="3"/>
</dbReference>
<dbReference type="InterPro" id="IPR009091">
    <property type="entry name" value="RCC1/BLIP-II"/>
</dbReference>
<proteinExistence type="predicted"/>
<comment type="caution">
    <text evidence="5">The sequence shown here is derived from an EMBL/GenBank/DDBJ whole genome shotgun (WGS) entry which is preliminary data.</text>
</comment>
<sequence length="514" mass="54349">MNGEGMEEAVKMEVNNERMVFMWGYLPGALPQRSPISSPLAVRSTVYAWKDVCGGGCGFAMAISGDSSLSLQENVGKGKKLRLFSCLFLCCFGYWEKKAELNWAKMGIMNFVMRESGKLITWGSTDDLGQSYVTSGKHEETPEAFPLPTEASIVRAAAGWAHCVAATVSPHSQGLRSSGGSGTLSGVDGRGSGDESTKRRRISSAKQAAESSSSGDETLTAFPCLVTLNTGVRVATVAAGGRHTLALSDMGQVWGWGYGGEGQLGLGSRIRMVSSPHPIPCIDSAYGKDRAVVLSRGGMASEGQGFRVPGSYVKGIACGGRHSAVITDAGALLTFGWGLYGQGIKSIAIVFFKCGQGSTDDELSPTCVSSLLGIRIEAVAAGLWHTVCVSADGDVYAFGGNQFGQLGTGGDQAENSLWLTSQFIELVHQTLPRLLEAPSLENIHAKTVSCGARHSAIFTEDGKVFCWGWNKYGQLGLGDVIDRNIPSQVPIDGCVPKAVACGWWHTLLLAEPPT</sequence>
<dbReference type="InterPro" id="IPR051210">
    <property type="entry name" value="Ub_ligase/GEF_domain"/>
</dbReference>
<feature type="repeat" description="RCC1" evidence="2">
    <location>
        <begin position="117"/>
        <end position="169"/>
    </location>
</feature>
<dbReference type="InterPro" id="IPR058923">
    <property type="entry name" value="RCC1-like_dom"/>
</dbReference>
<feature type="compositionally biased region" description="Low complexity" evidence="3">
    <location>
        <begin position="204"/>
        <end position="214"/>
    </location>
</feature>
<dbReference type="EMBL" id="VDCV01000010">
    <property type="protein sequence ID" value="KAB5538771.1"/>
    <property type="molecule type" value="Genomic_DNA"/>
</dbReference>
<evidence type="ECO:0000313" key="5">
    <source>
        <dbReference type="EMBL" id="KAB5538771.1"/>
    </source>
</evidence>
<dbReference type="SUPFAM" id="SSF50985">
    <property type="entry name" value="RCC1/BLIP-II"/>
    <property type="match status" value="1"/>
</dbReference>
<accession>A0A5N5L9F1</accession>
<protein>
    <recommendedName>
        <fullName evidence="4">RCC1-like domain-containing protein</fullName>
    </recommendedName>
</protein>
<dbReference type="PROSITE" id="PS50012">
    <property type="entry name" value="RCC1_3"/>
    <property type="match status" value="4"/>
</dbReference>
<dbReference type="InterPro" id="IPR000408">
    <property type="entry name" value="Reg_chr_condens"/>
</dbReference>